<sequence length="245" mass="27960">MEGSSRMETQTPNTRRAVRTRQEYQTRLPHKQRSRLTYIAEAEKNWGHSLLDVVHESIRPHQREEGDVFNYANVNKRELENDPRNWSDHLLLQLSHLSRRTEGEADRARVLLETEVSDRLTKTGAPYRNTIIAKELLRGDVQRINNRLDPVPQPDAEPVQSSKGYSKSKEGPAAAPKANLETAGPLGRKRKRDKSVDLALRPVQDMAEVDMQQRILQLEAEAGKKLAEAVMLKMELAKRQNATSE</sequence>
<evidence type="ECO:0000313" key="1">
    <source>
        <dbReference type="EMBL" id="KAK3076551.1"/>
    </source>
</evidence>
<dbReference type="EMBL" id="JAWDJW010003845">
    <property type="protein sequence ID" value="KAK3076551.1"/>
    <property type="molecule type" value="Genomic_DNA"/>
</dbReference>
<keyword evidence="2" id="KW-1185">Reference proteome</keyword>
<gene>
    <name evidence="1" type="ORF">LTS18_012707</name>
</gene>
<proteinExistence type="predicted"/>
<name>A0ACC3DJ10_9PEZI</name>
<protein>
    <submittedName>
        <fullName evidence="1">Uncharacterized protein</fullName>
    </submittedName>
</protein>
<comment type="caution">
    <text evidence="1">The sequence shown here is derived from an EMBL/GenBank/DDBJ whole genome shotgun (WGS) entry which is preliminary data.</text>
</comment>
<reference evidence="1" key="1">
    <citation type="submission" date="2024-09" db="EMBL/GenBank/DDBJ databases">
        <title>Black Yeasts Isolated from many extreme environments.</title>
        <authorList>
            <person name="Coleine C."/>
            <person name="Stajich J.E."/>
            <person name="Selbmann L."/>
        </authorList>
    </citation>
    <scope>NUCLEOTIDE SEQUENCE</scope>
    <source>
        <strain evidence="1">CCFEE 5737</strain>
    </source>
</reference>
<dbReference type="Proteomes" id="UP001186974">
    <property type="component" value="Unassembled WGS sequence"/>
</dbReference>
<accession>A0ACC3DJ10</accession>
<evidence type="ECO:0000313" key="2">
    <source>
        <dbReference type="Proteomes" id="UP001186974"/>
    </source>
</evidence>
<organism evidence="1 2">
    <name type="scientific">Coniosporium uncinatum</name>
    <dbReference type="NCBI Taxonomy" id="93489"/>
    <lineage>
        <taxon>Eukaryota</taxon>
        <taxon>Fungi</taxon>
        <taxon>Dikarya</taxon>
        <taxon>Ascomycota</taxon>
        <taxon>Pezizomycotina</taxon>
        <taxon>Dothideomycetes</taxon>
        <taxon>Dothideomycetes incertae sedis</taxon>
        <taxon>Coniosporium</taxon>
    </lineage>
</organism>